<reference evidence="2 3" key="1">
    <citation type="submission" date="2020-10" db="EMBL/GenBank/DDBJ databases">
        <title>The Coptis chinensis genome and diversification of protoberbering-type alkaloids.</title>
        <authorList>
            <person name="Wang B."/>
            <person name="Shu S."/>
            <person name="Song C."/>
            <person name="Liu Y."/>
        </authorList>
    </citation>
    <scope>NUCLEOTIDE SEQUENCE [LARGE SCALE GENOMIC DNA]</scope>
    <source>
        <strain evidence="2">HL-2020</strain>
        <tissue evidence="2">Leaf</tissue>
    </source>
</reference>
<dbReference type="EMBL" id="JADFTS010000008">
    <property type="protein sequence ID" value="KAF9591218.1"/>
    <property type="molecule type" value="Genomic_DNA"/>
</dbReference>
<dbReference type="OrthoDB" id="5857104at2759"/>
<comment type="caution">
    <text evidence="2">The sequence shown here is derived from an EMBL/GenBank/DDBJ whole genome shotgun (WGS) entry which is preliminary data.</text>
</comment>
<protein>
    <submittedName>
        <fullName evidence="2">Uncharacterized protein</fullName>
    </submittedName>
</protein>
<dbReference type="AlphaFoldDB" id="A0A835LD86"/>
<evidence type="ECO:0000313" key="3">
    <source>
        <dbReference type="Proteomes" id="UP000631114"/>
    </source>
</evidence>
<accession>A0A835LD86</accession>
<sequence>ESKGAEEEQENELLSAFKVANFCGSEDDGTFWSFWIQPDVVAQADNALAPRAARNKKNYMEDAQPENSSKRKTRGLDPHDRVRKRP</sequence>
<gene>
    <name evidence="2" type="ORF">IFM89_002873</name>
</gene>
<name>A0A835LD86_9MAGN</name>
<organism evidence="2 3">
    <name type="scientific">Coptis chinensis</name>
    <dbReference type="NCBI Taxonomy" id="261450"/>
    <lineage>
        <taxon>Eukaryota</taxon>
        <taxon>Viridiplantae</taxon>
        <taxon>Streptophyta</taxon>
        <taxon>Embryophyta</taxon>
        <taxon>Tracheophyta</taxon>
        <taxon>Spermatophyta</taxon>
        <taxon>Magnoliopsida</taxon>
        <taxon>Ranunculales</taxon>
        <taxon>Ranunculaceae</taxon>
        <taxon>Coptidoideae</taxon>
        <taxon>Coptis</taxon>
    </lineage>
</organism>
<keyword evidence="3" id="KW-1185">Reference proteome</keyword>
<proteinExistence type="predicted"/>
<dbReference type="Proteomes" id="UP000631114">
    <property type="component" value="Unassembled WGS sequence"/>
</dbReference>
<evidence type="ECO:0000256" key="1">
    <source>
        <dbReference type="SAM" id="MobiDB-lite"/>
    </source>
</evidence>
<feature type="non-terminal residue" evidence="2">
    <location>
        <position position="1"/>
    </location>
</feature>
<feature type="region of interest" description="Disordered" evidence="1">
    <location>
        <begin position="53"/>
        <end position="86"/>
    </location>
</feature>
<evidence type="ECO:0000313" key="2">
    <source>
        <dbReference type="EMBL" id="KAF9591218.1"/>
    </source>
</evidence>